<evidence type="ECO:0000256" key="1">
    <source>
        <dbReference type="SAM" id="MobiDB-lite"/>
    </source>
</evidence>
<dbReference type="PANTHER" id="PTHR42912:SF93">
    <property type="entry name" value="N6-ADENOSINE-METHYLTRANSFERASE TMT1A"/>
    <property type="match status" value="1"/>
</dbReference>
<keyword evidence="4" id="KW-1185">Reference proteome</keyword>
<dbReference type="InterPro" id="IPR050508">
    <property type="entry name" value="Methyltransf_Superfamily"/>
</dbReference>
<protein>
    <submittedName>
        <fullName evidence="3">Methyltransferase</fullName>
    </submittedName>
</protein>
<dbReference type="AlphaFoldDB" id="A0A917GH22"/>
<reference evidence="3" key="1">
    <citation type="journal article" date="2014" name="Int. J. Syst. Evol. Microbiol.">
        <title>Complete genome sequence of Corynebacterium casei LMG S-19264T (=DSM 44701T), isolated from a smear-ripened cheese.</title>
        <authorList>
            <consortium name="US DOE Joint Genome Institute (JGI-PGF)"/>
            <person name="Walter F."/>
            <person name="Albersmeier A."/>
            <person name="Kalinowski J."/>
            <person name="Ruckert C."/>
        </authorList>
    </citation>
    <scope>NUCLEOTIDE SEQUENCE</scope>
    <source>
        <strain evidence="3">CGMCC 1.12187</strain>
    </source>
</reference>
<comment type="caution">
    <text evidence="3">The sequence shown here is derived from an EMBL/GenBank/DDBJ whole genome shotgun (WGS) entry which is preliminary data.</text>
</comment>
<dbReference type="InterPro" id="IPR041698">
    <property type="entry name" value="Methyltransf_25"/>
</dbReference>
<sequence length="205" mass="22176">MDEMQQMWERRYAAGEQSPDGVAPHPEVVALLERLEREPRAGTRTALDLGSGPGRHVLALARAGYDATGVDFSPTAVRVLEDALRRHGLPGRGVVGDLRTWSPQEARQQGRADVPQEFDLVLAAYFQHSLELLRNASGWLAPGGTLLWLTHAPDSVDGPPAGVPRPGLEETLRALEGTGLAVRRAEEVRTSGTALDVVLEAVRAR</sequence>
<evidence type="ECO:0000313" key="3">
    <source>
        <dbReference type="EMBL" id="GGG45974.1"/>
    </source>
</evidence>
<keyword evidence="3" id="KW-0489">Methyltransferase</keyword>
<feature type="region of interest" description="Disordered" evidence="1">
    <location>
        <begin position="1"/>
        <end position="23"/>
    </location>
</feature>
<dbReference type="EMBL" id="BMEQ01000002">
    <property type="protein sequence ID" value="GGG45974.1"/>
    <property type="molecule type" value="Genomic_DNA"/>
</dbReference>
<feature type="domain" description="Methyltransferase" evidence="2">
    <location>
        <begin position="47"/>
        <end position="144"/>
    </location>
</feature>
<gene>
    <name evidence="3" type="ORF">GCM10011374_05350</name>
</gene>
<dbReference type="InterPro" id="IPR029063">
    <property type="entry name" value="SAM-dependent_MTases_sf"/>
</dbReference>
<evidence type="ECO:0000313" key="4">
    <source>
        <dbReference type="Proteomes" id="UP000638848"/>
    </source>
</evidence>
<reference evidence="3" key="2">
    <citation type="submission" date="2020-09" db="EMBL/GenBank/DDBJ databases">
        <authorList>
            <person name="Sun Q."/>
            <person name="Zhou Y."/>
        </authorList>
    </citation>
    <scope>NUCLEOTIDE SEQUENCE</scope>
    <source>
        <strain evidence="3">CGMCC 1.12187</strain>
    </source>
</reference>
<dbReference type="Gene3D" id="3.40.50.150">
    <property type="entry name" value="Vaccinia Virus protein VP39"/>
    <property type="match status" value="1"/>
</dbReference>
<evidence type="ECO:0000259" key="2">
    <source>
        <dbReference type="Pfam" id="PF13649"/>
    </source>
</evidence>
<organism evidence="3 4">
    <name type="scientific">Kocuria dechangensis</name>
    <dbReference type="NCBI Taxonomy" id="1176249"/>
    <lineage>
        <taxon>Bacteria</taxon>
        <taxon>Bacillati</taxon>
        <taxon>Actinomycetota</taxon>
        <taxon>Actinomycetes</taxon>
        <taxon>Micrococcales</taxon>
        <taxon>Micrococcaceae</taxon>
        <taxon>Kocuria</taxon>
    </lineage>
</organism>
<dbReference type="Proteomes" id="UP000638848">
    <property type="component" value="Unassembled WGS sequence"/>
</dbReference>
<accession>A0A917GH22</accession>
<dbReference type="GO" id="GO:0032259">
    <property type="term" value="P:methylation"/>
    <property type="evidence" value="ECO:0007669"/>
    <property type="project" value="UniProtKB-KW"/>
</dbReference>
<dbReference type="CDD" id="cd02440">
    <property type="entry name" value="AdoMet_MTases"/>
    <property type="match status" value="1"/>
</dbReference>
<name>A0A917GH22_9MICC</name>
<dbReference type="GO" id="GO:0008168">
    <property type="term" value="F:methyltransferase activity"/>
    <property type="evidence" value="ECO:0007669"/>
    <property type="project" value="UniProtKB-KW"/>
</dbReference>
<proteinExistence type="predicted"/>
<keyword evidence="3" id="KW-0808">Transferase</keyword>
<dbReference type="Pfam" id="PF13649">
    <property type="entry name" value="Methyltransf_25"/>
    <property type="match status" value="1"/>
</dbReference>
<dbReference type="PANTHER" id="PTHR42912">
    <property type="entry name" value="METHYLTRANSFERASE"/>
    <property type="match status" value="1"/>
</dbReference>
<dbReference type="SUPFAM" id="SSF53335">
    <property type="entry name" value="S-adenosyl-L-methionine-dependent methyltransferases"/>
    <property type="match status" value="1"/>
</dbReference>